<evidence type="ECO:0000259" key="8">
    <source>
        <dbReference type="PROSITE" id="PS50069"/>
    </source>
</evidence>
<evidence type="ECO:0000256" key="7">
    <source>
        <dbReference type="RuleBase" id="RU003829"/>
    </source>
</evidence>
<keyword evidence="4" id="KW-0832">Ubl conjugation</keyword>
<dbReference type="Proteomes" id="UP000289738">
    <property type="component" value="Chromosome A05"/>
</dbReference>
<dbReference type="SUPFAM" id="SSF75632">
    <property type="entry name" value="Cullin homology domain"/>
    <property type="match status" value="1"/>
</dbReference>
<dbReference type="GO" id="GO:0006511">
    <property type="term" value="P:ubiquitin-dependent protein catabolic process"/>
    <property type="evidence" value="ECO:0007669"/>
    <property type="project" value="InterPro"/>
</dbReference>
<feature type="domain" description="Cullin family profile" evidence="8">
    <location>
        <begin position="421"/>
        <end position="651"/>
    </location>
</feature>
<dbReference type="InterPro" id="IPR016159">
    <property type="entry name" value="Cullin_repeat-like_dom_sf"/>
</dbReference>
<keyword evidence="3" id="KW-0833">Ubl conjugation pathway</keyword>
<dbReference type="InterPro" id="IPR036390">
    <property type="entry name" value="WH_DNA-bd_sf"/>
</dbReference>
<dbReference type="Gene3D" id="1.10.10.10">
    <property type="entry name" value="Winged helix-like DNA-binding domain superfamily/Winged helix DNA-binding domain"/>
    <property type="match status" value="1"/>
</dbReference>
<dbReference type="SUPFAM" id="SSF46785">
    <property type="entry name" value="Winged helix' DNA-binding domain"/>
    <property type="match status" value="1"/>
</dbReference>
<dbReference type="GO" id="GO:0009867">
    <property type="term" value="P:jasmonic acid mediated signaling pathway"/>
    <property type="evidence" value="ECO:0007669"/>
    <property type="project" value="UniProtKB-ARBA"/>
</dbReference>
<evidence type="ECO:0000256" key="5">
    <source>
        <dbReference type="ARBA" id="ARBA00069612"/>
    </source>
</evidence>
<dbReference type="STRING" id="3818.A0A445D0L5"/>
<keyword evidence="2" id="KW-1017">Isopeptide bond</keyword>
<dbReference type="Pfam" id="PF10557">
    <property type="entry name" value="Cullin_Nedd8"/>
    <property type="match status" value="1"/>
</dbReference>
<dbReference type="InterPro" id="IPR036388">
    <property type="entry name" value="WH-like_DNA-bd_sf"/>
</dbReference>
<dbReference type="SMART" id="SM00182">
    <property type="entry name" value="CULLIN"/>
    <property type="match status" value="1"/>
</dbReference>
<evidence type="ECO:0000313" key="10">
    <source>
        <dbReference type="Proteomes" id="UP000289738"/>
    </source>
</evidence>
<protein>
    <recommendedName>
        <fullName evidence="5">Cullin-1</fullName>
    </recommendedName>
</protein>
<gene>
    <name evidence="9" type="ORF">Ahy_A05g022378</name>
</gene>
<dbReference type="Gene3D" id="1.20.1310.10">
    <property type="entry name" value="Cullin Repeats"/>
    <property type="match status" value="4"/>
</dbReference>
<dbReference type="Pfam" id="PF00888">
    <property type="entry name" value="Cullin"/>
    <property type="match status" value="1"/>
</dbReference>
<evidence type="ECO:0000256" key="1">
    <source>
        <dbReference type="ARBA" id="ARBA00006019"/>
    </source>
</evidence>
<dbReference type="Gene3D" id="3.30.230.130">
    <property type="entry name" value="Cullin, Chain C, Domain 2"/>
    <property type="match status" value="1"/>
</dbReference>
<name>A0A445D0L5_ARAHY</name>
<dbReference type="PROSITE" id="PS01256">
    <property type="entry name" value="CULLIN_1"/>
    <property type="match status" value="1"/>
</dbReference>
<comment type="caution">
    <text evidence="9">The sequence shown here is derived from an EMBL/GenBank/DDBJ whole genome shotgun (WGS) entry which is preliminary data.</text>
</comment>
<evidence type="ECO:0000256" key="3">
    <source>
        <dbReference type="ARBA" id="ARBA00022786"/>
    </source>
</evidence>
<dbReference type="InterPro" id="IPR016157">
    <property type="entry name" value="Cullin_CS"/>
</dbReference>
<dbReference type="FunFam" id="1.20.1310.10:FF:000013">
    <property type="entry name" value="Cullin-1 like"/>
    <property type="match status" value="1"/>
</dbReference>
<accession>A0A445D0L5</accession>
<dbReference type="SMART" id="SM00884">
    <property type="entry name" value="Cullin_Nedd8"/>
    <property type="match status" value="1"/>
</dbReference>
<comment type="similarity">
    <text evidence="1 6 7">Belongs to the cullin family.</text>
</comment>
<organism evidence="9 10">
    <name type="scientific">Arachis hypogaea</name>
    <name type="common">Peanut</name>
    <dbReference type="NCBI Taxonomy" id="3818"/>
    <lineage>
        <taxon>Eukaryota</taxon>
        <taxon>Viridiplantae</taxon>
        <taxon>Streptophyta</taxon>
        <taxon>Embryophyta</taxon>
        <taxon>Tracheophyta</taxon>
        <taxon>Spermatophyta</taxon>
        <taxon>Magnoliopsida</taxon>
        <taxon>eudicotyledons</taxon>
        <taxon>Gunneridae</taxon>
        <taxon>Pentapetalae</taxon>
        <taxon>rosids</taxon>
        <taxon>fabids</taxon>
        <taxon>Fabales</taxon>
        <taxon>Fabaceae</taxon>
        <taxon>Papilionoideae</taxon>
        <taxon>50 kb inversion clade</taxon>
        <taxon>dalbergioids sensu lato</taxon>
        <taxon>Dalbergieae</taxon>
        <taxon>Pterocarpus clade</taxon>
        <taxon>Arachis</taxon>
    </lineage>
</organism>
<dbReference type="Pfam" id="PF26557">
    <property type="entry name" value="Cullin_AB"/>
    <property type="match status" value="1"/>
</dbReference>
<evidence type="ECO:0000256" key="4">
    <source>
        <dbReference type="ARBA" id="ARBA00022843"/>
    </source>
</evidence>
<dbReference type="SUPFAM" id="SSF74788">
    <property type="entry name" value="Cullin repeat-like"/>
    <property type="match status" value="1"/>
</dbReference>
<dbReference type="InterPro" id="IPR059120">
    <property type="entry name" value="Cullin-like_AB"/>
</dbReference>
<evidence type="ECO:0000256" key="2">
    <source>
        <dbReference type="ARBA" id="ARBA00022499"/>
    </source>
</evidence>
<dbReference type="AlphaFoldDB" id="A0A445D0L5"/>
<dbReference type="InterPro" id="IPR001373">
    <property type="entry name" value="Cullin_N"/>
</dbReference>
<dbReference type="GO" id="GO:0031625">
    <property type="term" value="F:ubiquitin protein ligase binding"/>
    <property type="evidence" value="ECO:0007669"/>
    <property type="project" value="InterPro"/>
</dbReference>
<dbReference type="GO" id="GO:0031461">
    <property type="term" value="C:cullin-RING ubiquitin ligase complex"/>
    <property type="evidence" value="ECO:0007669"/>
    <property type="project" value="InterPro"/>
</dbReference>
<dbReference type="PROSITE" id="PS50069">
    <property type="entry name" value="CULLIN_2"/>
    <property type="match status" value="1"/>
</dbReference>
<dbReference type="FunFam" id="3.30.230.130:FF:000005">
    <property type="entry name" value="Cullin-1 like"/>
    <property type="match status" value="1"/>
</dbReference>
<sequence length="776" mass="90820">MGFIYMLSAYDDLKLLYYVEQCSETLFDSSMLGFSVATMERKTIDLEQGWDYMQKGITKLKKILEGLPEPPFSSEEYMMLYTTIYNMCTQKPPNDFSQQLYDKYKEAFDDYIESTVLPSLREKHDEFMLRELVQRWINHKVMVRWLSRFFHYLDRYFIARRSLPPLNAVGLTCFRDLVYMEVRANARKAVITLIDKEREGEQIDRSLLKNVLDIFVEIGMGEMDQYEQDFEVQMLEDTADYYKSKATNWIEVDSCPDYMLKAEDCLRRERERVTHYLHSSTEQKLVEKVQHELLVTHANQLLEKEHSGVRALLRDDKVEDLSRMYRLYQKIPKGLDPVANVFKQHITAEGTALVQQAEEASSSQTTSGPGLQEQVLVRKFIELHDKYMTYVNDCFINHTLFHKALKEAFEVFCNKNVAGSSSAELLATFCDNILKKGGSEKLSDEAIEETLEKVVKLLAYISDKDLYAEFYRKKLARRLLFDRSANEDHEKCILTKLKQQCGGQFTSKMEGMVMDLTLARDNQMKFEEYLRDNTHVNPGIDLTVTVLTTGFWPSYKSFDLNLPVEMVKCVEVFKEFYETKTKHRKLTWIYSLGTCHIIGKFEPKTIELVVSTYQAAALLLFNSADKLSYSEIMMQLNLTHEDVVRLLHSLSCAKYKILSKEPNTRTISPNDSFEFNYKFTDKMRRIKIPLPPVDERKKVIEDVDKDRRYAIDAAIVRIMKSRKVLGHQQLVLECVEQLGRMFKPDIKAIKKRIEDLITRDYLERDKENPNTFKYLA</sequence>
<evidence type="ECO:0000256" key="6">
    <source>
        <dbReference type="PROSITE-ProRule" id="PRU00330"/>
    </source>
</evidence>
<dbReference type="FunFam" id="1.20.1310.10:FF:000025">
    <property type="entry name" value="Cullin-1, putative"/>
    <property type="match status" value="1"/>
</dbReference>
<dbReference type="InterPro" id="IPR016158">
    <property type="entry name" value="Cullin_homology"/>
</dbReference>
<dbReference type="FunFam" id="1.20.1310.10:FF:000020">
    <property type="entry name" value="Cullin-1, putative"/>
    <property type="match status" value="1"/>
</dbReference>
<dbReference type="EMBL" id="SDMP01000005">
    <property type="protein sequence ID" value="RYR56688.1"/>
    <property type="molecule type" value="Genomic_DNA"/>
</dbReference>
<dbReference type="InterPro" id="IPR036317">
    <property type="entry name" value="Cullin_homology_sf"/>
</dbReference>
<dbReference type="InterPro" id="IPR045093">
    <property type="entry name" value="Cullin"/>
</dbReference>
<dbReference type="FunFam" id="1.10.10.10:FF:000503">
    <property type="entry name" value="Cullin-1"/>
    <property type="match status" value="1"/>
</dbReference>
<dbReference type="FunFam" id="1.20.1310.10:FF:000021">
    <property type="entry name" value="Cullin-1, putative"/>
    <property type="match status" value="1"/>
</dbReference>
<evidence type="ECO:0000313" key="9">
    <source>
        <dbReference type="EMBL" id="RYR56688.1"/>
    </source>
</evidence>
<dbReference type="PANTHER" id="PTHR11932">
    <property type="entry name" value="CULLIN"/>
    <property type="match status" value="1"/>
</dbReference>
<dbReference type="InterPro" id="IPR019559">
    <property type="entry name" value="Cullin_neddylation_domain"/>
</dbReference>
<reference evidence="9 10" key="1">
    <citation type="submission" date="2019-01" db="EMBL/GenBank/DDBJ databases">
        <title>Sequencing of cultivated peanut Arachis hypogaea provides insights into genome evolution and oil improvement.</title>
        <authorList>
            <person name="Chen X."/>
        </authorList>
    </citation>
    <scope>NUCLEOTIDE SEQUENCE [LARGE SCALE GENOMIC DNA]</scope>
    <source>
        <strain evidence="10">cv. Fuhuasheng</strain>
        <tissue evidence="9">Leaves</tissue>
    </source>
</reference>
<keyword evidence="10" id="KW-1185">Reference proteome</keyword>
<proteinExistence type="inferred from homology"/>